<sequence>MVSRNARSVVSALAFGGLVSGALVAVPLAPAVACTSVLLPAKDGGFVYGRTLEFGLSLKSQIIVVPRGLSVTGTGPDGDVGKGGLVWTTKYAATGANALGLPVLLDGVNERGLAGGLFNFPGFADFQPVPPDKGDRSIASFEILSYILTSFATVDEVKAGLPQIIVSGVKLAAFGNMVPPLHVSVHDATGKSLVIEYTDGGKLNMYDNPTHVLTNAPEFPFHLKNLAQYQYVTAAVLPPLKVGDTMLAAASSGVGMNGLPGGFLATARFVRAYFAQANAPQLPTSAETVGLAFHIMNGFDLPPGSIGTSAAAGGEGGGVDGFETTEWTSVIDLKNLRYHIRTYENQDVRVVDLKKAAEGLKAIRFIPLDQKPVVRELAP</sequence>
<proteinExistence type="inferred from homology"/>
<dbReference type="CDD" id="cd00542">
    <property type="entry name" value="Ntn_PVA"/>
    <property type="match status" value="1"/>
</dbReference>
<organism evidence="4 5">
    <name type="scientific">Rhodoplanes azumiensis</name>
    <dbReference type="NCBI Taxonomy" id="1897628"/>
    <lineage>
        <taxon>Bacteria</taxon>
        <taxon>Pseudomonadati</taxon>
        <taxon>Pseudomonadota</taxon>
        <taxon>Alphaproteobacteria</taxon>
        <taxon>Hyphomicrobiales</taxon>
        <taxon>Nitrobacteraceae</taxon>
        <taxon>Rhodoplanes</taxon>
    </lineage>
</organism>
<keyword evidence="2 4" id="KW-0378">Hydrolase</keyword>
<comment type="similarity">
    <text evidence="1">Belongs to the peptidase C59 family.</text>
</comment>
<accession>A0ABW5AE91</accession>
<evidence type="ECO:0000313" key="5">
    <source>
        <dbReference type="Proteomes" id="UP001597314"/>
    </source>
</evidence>
<dbReference type="Proteomes" id="UP001597314">
    <property type="component" value="Unassembled WGS sequence"/>
</dbReference>
<dbReference type="InterPro" id="IPR029132">
    <property type="entry name" value="CBAH/NAAA_C"/>
</dbReference>
<feature type="domain" description="Choloylglycine hydrolase/NAAA C-terminal" evidence="3">
    <location>
        <begin position="34"/>
        <end position="355"/>
    </location>
</feature>
<dbReference type="PANTHER" id="PTHR35527:SF2">
    <property type="entry name" value="HYDROLASE"/>
    <property type="match status" value="1"/>
</dbReference>
<evidence type="ECO:0000259" key="3">
    <source>
        <dbReference type="Pfam" id="PF02275"/>
    </source>
</evidence>
<dbReference type="InterPro" id="IPR052193">
    <property type="entry name" value="Peptidase_C59"/>
</dbReference>
<name>A0ABW5AE91_9BRAD</name>
<dbReference type="SUPFAM" id="SSF56235">
    <property type="entry name" value="N-terminal nucleophile aminohydrolases (Ntn hydrolases)"/>
    <property type="match status" value="1"/>
</dbReference>
<dbReference type="InterPro" id="IPR029055">
    <property type="entry name" value="Ntn_hydrolases_N"/>
</dbReference>
<dbReference type="PANTHER" id="PTHR35527">
    <property type="entry name" value="CHOLOYLGLYCINE HYDROLASE"/>
    <property type="match status" value="1"/>
</dbReference>
<evidence type="ECO:0000256" key="2">
    <source>
        <dbReference type="ARBA" id="ARBA00022801"/>
    </source>
</evidence>
<protein>
    <submittedName>
        <fullName evidence="4">Linear amide C-N hydrolase</fullName>
    </submittedName>
</protein>
<gene>
    <name evidence="4" type="ORF">ACFSOX_03515</name>
</gene>
<evidence type="ECO:0000313" key="4">
    <source>
        <dbReference type="EMBL" id="MFD2181208.1"/>
    </source>
</evidence>
<comment type="caution">
    <text evidence="4">The sequence shown here is derived from an EMBL/GenBank/DDBJ whole genome shotgun (WGS) entry which is preliminary data.</text>
</comment>
<evidence type="ECO:0000256" key="1">
    <source>
        <dbReference type="ARBA" id="ARBA00006625"/>
    </source>
</evidence>
<dbReference type="Pfam" id="PF02275">
    <property type="entry name" value="CBAH"/>
    <property type="match status" value="1"/>
</dbReference>
<dbReference type="RefSeq" id="WP_378476398.1">
    <property type="nucleotide sequence ID" value="NZ_JBHUIW010000002.1"/>
</dbReference>
<dbReference type="Gene3D" id="3.60.60.10">
    <property type="entry name" value="Penicillin V Acylase, Chain A"/>
    <property type="match status" value="1"/>
</dbReference>
<reference evidence="5" key="1">
    <citation type="journal article" date="2019" name="Int. J. Syst. Evol. Microbiol.">
        <title>The Global Catalogue of Microorganisms (GCM) 10K type strain sequencing project: providing services to taxonomists for standard genome sequencing and annotation.</title>
        <authorList>
            <consortium name="The Broad Institute Genomics Platform"/>
            <consortium name="The Broad Institute Genome Sequencing Center for Infectious Disease"/>
            <person name="Wu L."/>
            <person name="Ma J."/>
        </authorList>
    </citation>
    <scope>NUCLEOTIDE SEQUENCE [LARGE SCALE GENOMIC DNA]</scope>
    <source>
        <strain evidence="5">CGMCC 1.6774</strain>
    </source>
</reference>
<dbReference type="EMBL" id="JBHUIW010000002">
    <property type="protein sequence ID" value="MFD2181208.1"/>
    <property type="molecule type" value="Genomic_DNA"/>
</dbReference>
<keyword evidence="5" id="KW-1185">Reference proteome</keyword>
<dbReference type="GO" id="GO:0016787">
    <property type="term" value="F:hydrolase activity"/>
    <property type="evidence" value="ECO:0007669"/>
    <property type="project" value="UniProtKB-KW"/>
</dbReference>